<keyword evidence="1" id="KW-0229">DNA integration</keyword>
<evidence type="ECO:0000256" key="2">
    <source>
        <dbReference type="ARBA" id="ARBA00023172"/>
    </source>
</evidence>
<dbReference type="EMBL" id="VPFD01000054">
    <property type="protein sequence ID" value="TXF95868.1"/>
    <property type="molecule type" value="Genomic_DNA"/>
</dbReference>
<dbReference type="Gene3D" id="1.10.443.10">
    <property type="entry name" value="Intergrase catalytic core"/>
    <property type="match status" value="1"/>
</dbReference>
<dbReference type="RefSeq" id="WP_147937474.1">
    <property type="nucleotide sequence ID" value="NZ_VPFD01000054.1"/>
</dbReference>
<evidence type="ECO:0000313" key="5">
    <source>
        <dbReference type="Proteomes" id="UP000321413"/>
    </source>
</evidence>
<dbReference type="PROSITE" id="PS51898">
    <property type="entry name" value="TYR_RECOMBINASE"/>
    <property type="match status" value="1"/>
</dbReference>
<organism evidence="4 5">
    <name type="scientific">Massilia arenae</name>
    <dbReference type="NCBI Taxonomy" id="2603288"/>
    <lineage>
        <taxon>Bacteria</taxon>
        <taxon>Pseudomonadati</taxon>
        <taxon>Pseudomonadota</taxon>
        <taxon>Betaproteobacteria</taxon>
        <taxon>Burkholderiales</taxon>
        <taxon>Oxalobacteraceae</taxon>
        <taxon>Telluria group</taxon>
        <taxon>Massilia</taxon>
    </lineage>
</organism>
<comment type="caution">
    <text evidence="4">The sequence shown here is derived from an EMBL/GenBank/DDBJ whole genome shotgun (WGS) entry which is preliminary data.</text>
</comment>
<keyword evidence="5" id="KW-1185">Reference proteome</keyword>
<dbReference type="Pfam" id="PF00589">
    <property type="entry name" value="Phage_integrase"/>
    <property type="match status" value="1"/>
</dbReference>
<dbReference type="InterPro" id="IPR013762">
    <property type="entry name" value="Integrase-like_cat_sf"/>
</dbReference>
<keyword evidence="2" id="KW-0233">DNA recombination</keyword>
<gene>
    <name evidence="4" type="ORF">FVD38_26160</name>
</gene>
<sequence length="420" mass="47689">MKVKSLTQVTQATPGKQFKSGTVEKNIYVEVRSGSLRFAVEVSPLPKDSRTFDIDQFDEGLRWARRRRVELLEQKLDAKPKALPLAPTIAPGHTPAEIPVRDILENYRLRELPKLAGAASDVSRLKRLDEWFGHLTLGQLDYDLLDRWMVERQAGLLGSGRVSDPTITKHQKHYRKKMGHVLPPAVIVPPSAQTVRHEITLMRRALVAYFRANKLNQLYGAWLAAQYVMEIRLPEKPEPRDTRVDEEALALLITELDPLHIAFVRFAVMTTLRRSEVCSLQWEDVNWEKKVITLRKPGHLKKSKTSTREVPLLPPALQILQQLGSGKTGRIFEISPSGISQALRRAADRVGLYDVRLHDMRREGISRLVELLEASLEEVMVFSGHSDRAVLQKVYLQQRANVIGDRLTQHPRAATMISAT</sequence>
<feature type="domain" description="Tyr recombinase" evidence="3">
    <location>
        <begin position="237"/>
        <end position="412"/>
    </location>
</feature>
<dbReference type="GO" id="GO:0015074">
    <property type="term" value="P:DNA integration"/>
    <property type="evidence" value="ECO:0007669"/>
    <property type="project" value="UniProtKB-KW"/>
</dbReference>
<dbReference type="Proteomes" id="UP000321413">
    <property type="component" value="Unassembled WGS sequence"/>
</dbReference>
<dbReference type="CDD" id="cd00796">
    <property type="entry name" value="INT_Rci_Hp1_C"/>
    <property type="match status" value="1"/>
</dbReference>
<dbReference type="InterPro" id="IPR011010">
    <property type="entry name" value="DNA_brk_join_enz"/>
</dbReference>
<proteinExistence type="predicted"/>
<dbReference type="InterPro" id="IPR002104">
    <property type="entry name" value="Integrase_catalytic"/>
</dbReference>
<evidence type="ECO:0000256" key="1">
    <source>
        <dbReference type="ARBA" id="ARBA00022908"/>
    </source>
</evidence>
<dbReference type="AlphaFoldDB" id="A0A5C7FL27"/>
<protein>
    <submittedName>
        <fullName evidence="4">Site-specific integrase</fullName>
    </submittedName>
</protein>
<evidence type="ECO:0000313" key="4">
    <source>
        <dbReference type="EMBL" id="TXF95868.1"/>
    </source>
</evidence>
<reference evidence="4 5" key="1">
    <citation type="submission" date="2019-08" db="EMBL/GenBank/DDBJ databases">
        <title>Massilia golmudensis sp. nov., isolated from sand in the Qinghai-Tibetan Plateau.</title>
        <authorList>
            <person name="Zhang B."/>
        </authorList>
    </citation>
    <scope>NUCLEOTIDE SEQUENCE [LARGE SCALE GENOMIC DNA]</scope>
    <source>
        <strain evidence="4 5">GEM5</strain>
    </source>
</reference>
<evidence type="ECO:0000259" key="3">
    <source>
        <dbReference type="PROSITE" id="PS51898"/>
    </source>
</evidence>
<dbReference type="PANTHER" id="PTHR30349">
    <property type="entry name" value="PHAGE INTEGRASE-RELATED"/>
    <property type="match status" value="1"/>
</dbReference>
<dbReference type="GO" id="GO:0003677">
    <property type="term" value="F:DNA binding"/>
    <property type="evidence" value="ECO:0007669"/>
    <property type="project" value="InterPro"/>
</dbReference>
<dbReference type="InterPro" id="IPR050090">
    <property type="entry name" value="Tyrosine_recombinase_XerCD"/>
</dbReference>
<dbReference type="PANTHER" id="PTHR30349:SF94">
    <property type="entry name" value="INTEGRASE_RECOMBINASE HI_1414-RELATED"/>
    <property type="match status" value="1"/>
</dbReference>
<name>A0A5C7FL27_9BURK</name>
<accession>A0A5C7FL27</accession>
<dbReference type="GO" id="GO:0006310">
    <property type="term" value="P:DNA recombination"/>
    <property type="evidence" value="ECO:0007669"/>
    <property type="project" value="UniProtKB-KW"/>
</dbReference>
<dbReference type="SUPFAM" id="SSF56349">
    <property type="entry name" value="DNA breaking-rejoining enzymes"/>
    <property type="match status" value="1"/>
</dbReference>